<dbReference type="EMBL" id="MU150236">
    <property type="protein sequence ID" value="KAF9467551.1"/>
    <property type="molecule type" value="Genomic_DNA"/>
</dbReference>
<evidence type="ECO:0000313" key="3">
    <source>
        <dbReference type="Proteomes" id="UP000807353"/>
    </source>
</evidence>
<reference evidence="2" key="1">
    <citation type="submission" date="2020-11" db="EMBL/GenBank/DDBJ databases">
        <authorList>
            <consortium name="DOE Joint Genome Institute"/>
            <person name="Ahrendt S."/>
            <person name="Riley R."/>
            <person name="Andreopoulos W."/>
            <person name="Labutti K."/>
            <person name="Pangilinan J."/>
            <person name="Ruiz-Duenas F.J."/>
            <person name="Barrasa J.M."/>
            <person name="Sanchez-Garcia M."/>
            <person name="Camarero S."/>
            <person name="Miyauchi S."/>
            <person name="Serrano A."/>
            <person name="Linde D."/>
            <person name="Babiker R."/>
            <person name="Drula E."/>
            <person name="Ayuso-Fernandez I."/>
            <person name="Pacheco R."/>
            <person name="Padilla G."/>
            <person name="Ferreira P."/>
            <person name="Barriuso J."/>
            <person name="Kellner H."/>
            <person name="Castanera R."/>
            <person name="Alfaro M."/>
            <person name="Ramirez L."/>
            <person name="Pisabarro A.G."/>
            <person name="Kuo A."/>
            <person name="Tritt A."/>
            <person name="Lipzen A."/>
            <person name="He G."/>
            <person name="Yan M."/>
            <person name="Ng V."/>
            <person name="Cullen D."/>
            <person name="Martin F."/>
            <person name="Rosso M.-N."/>
            <person name="Henrissat B."/>
            <person name="Hibbett D."/>
            <person name="Martinez A.T."/>
            <person name="Grigoriev I.V."/>
        </authorList>
    </citation>
    <scope>NUCLEOTIDE SEQUENCE</scope>
    <source>
        <strain evidence="2">CBS 247.69</strain>
    </source>
</reference>
<dbReference type="OrthoDB" id="10449337at2759"/>
<proteinExistence type="predicted"/>
<keyword evidence="1" id="KW-0732">Signal</keyword>
<accession>A0A9P5YGR1</accession>
<protein>
    <submittedName>
        <fullName evidence="2">Uncharacterized protein</fullName>
    </submittedName>
</protein>
<comment type="caution">
    <text evidence="2">The sequence shown here is derived from an EMBL/GenBank/DDBJ whole genome shotgun (WGS) entry which is preliminary data.</text>
</comment>
<dbReference type="Proteomes" id="UP000807353">
    <property type="component" value="Unassembled WGS sequence"/>
</dbReference>
<feature type="chain" id="PRO_5040148421" evidence="1">
    <location>
        <begin position="21"/>
        <end position="139"/>
    </location>
</feature>
<feature type="signal peptide" evidence="1">
    <location>
        <begin position="1"/>
        <end position="20"/>
    </location>
</feature>
<gene>
    <name evidence="2" type="ORF">BDZ94DRAFT_1248399</name>
</gene>
<evidence type="ECO:0000313" key="2">
    <source>
        <dbReference type="EMBL" id="KAF9467551.1"/>
    </source>
</evidence>
<organism evidence="2 3">
    <name type="scientific">Collybia nuda</name>
    <dbReference type="NCBI Taxonomy" id="64659"/>
    <lineage>
        <taxon>Eukaryota</taxon>
        <taxon>Fungi</taxon>
        <taxon>Dikarya</taxon>
        <taxon>Basidiomycota</taxon>
        <taxon>Agaricomycotina</taxon>
        <taxon>Agaricomycetes</taxon>
        <taxon>Agaricomycetidae</taxon>
        <taxon>Agaricales</taxon>
        <taxon>Tricholomatineae</taxon>
        <taxon>Clitocybaceae</taxon>
        <taxon>Collybia</taxon>
    </lineage>
</organism>
<keyword evidence="3" id="KW-1185">Reference proteome</keyword>
<name>A0A9P5YGR1_9AGAR</name>
<evidence type="ECO:0000256" key="1">
    <source>
        <dbReference type="SAM" id="SignalP"/>
    </source>
</evidence>
<sequence>MLPTTLLALLLASSFHEAFALPRFPRVEIDIHSRTLNYDTAIAARQIAEAIEAISLERRLHQGFPRPKGSSRPSLTLQTKSVCESGKYQAVPNISALACARQVPIAFQVGSKCYLASEHDLAAMGPTTMGTCFLHSRAG</sequence>
<dbReference type="AlphaFoldDB" id="A0A9P5YGR1"/>